<accession>F2KSC8</accession>
<dbReference type="AlphaFoldDB" id="F2KSC8"/>
<dbReference type="InterPro" id="IPR046897">
    <property type="entry name" value="ABC-3C_MC6"/>
</dbReference>
<dbReference type="GeneID" id="10393987"/>
<organism evidence="1 2">
    <name type="scientific">Archaeoglobus veneficus (strain DSM 11195 / SNP6)</name>
    <dbReference type="NCBI Taxonomy" id="693661"/>
    <lineage>
        <taxon>Archaea</taxon>
        <taxon>Methanobacteriati</taxon>
        <taxon>Methanobacteriota</taxon>
        <taxon>Archaeoglobi</taxon>
        <taxon>Archaeoglobales</taxon>
        <taxon>Archaeoglobaceae</taxon>
        <taxon>Archaeoglobus</taxon>
    </lineage>
</organism>
<protein>
    <recommendedName>
        <fullName evidence="3">ArsR family transcriptional regulator</fullName>
    </recommendedName>
</protein>
<sequence>MIVVPDKTMKLKYSIIGAGSRILKELDTPQTVSSLWEKVRHSDEVGTFDKYVLILDFLYALGLIEFKEGLLKKVNKNDKEGQMR</sequence>
<gene>
    <name evidence="1" type="ordered locus">Arcve_0883</name>
</gene>
<dbReference type="Pfam" id="PF20293">
    <property type="entry name" value="MC6"/>
    <property type="match status" value="1"/>
</dbReference>
<dbReference type="Proteomes" id="UP000008136">
    <property type="component" value="Chromosome"/>
</dbReference>
<evidence type="ECO:0000313" key="2">
    <source>
        <dbReference type="Proteomes" id="UP000008136"/>
    </source>
</evidence>
<evidence type="ECO:0008006" key="3">
    <source>
        <dbReference type="Google" id="ProtNLM"/>
    </source>
</evidence>
<proteinExistence type="predicted"/>
<dbReference type="STRING" id="693661.Arcve_0883"/>
<reference evidence="1 2" key="1">
    <citation type="submission" date="2011-03" db="EMBL/GenBank/DDBJ databases">
        <title>The complete genome of Archaeoglobus veneficus SNP6.</title>
        <authorList>
            <consortium name="US DOE Joint Genome Institute (JGI-PGF)"/>
            <person name="Lucas S."/>
            <person name="Copeland A."/>
            <person name="Lapidus A."/>
            <person name="Bruce D."/>
            <person name="Goodwin L."/>
            <person name="Pitluck S."/>
            <person name="Kyrpides N."/>
            <person name="Mavromatis K."/>
            <person name="Pagani I."/>
            <person name="Ivanova N."/>
            <person name="Mikhailova N."/>
            <person name="Lu M."/>
            <person name="Detter J.C."/>
            <person name="Tapia R."/>
            <person name="Han C."/>
            <person name="Land M."/>
            <person name="Hauser L."/>
            <person name="Markowitz V."/>
            <person name="Cheng J.-F."/>
            <person name="Hugenholtz P."/>
            <person name="Woyke T."/>
            <person name="Wu D."/>
            <person name="Spring S."/>
            <person name="Brambilla E."/>
            <person name="Klenk H.-P."/>
            <person name="Eisen J.A."/>
        </authorList>
    </citation>
    <scope>NUCLEOTIDE SEQUENCE [LARGE SCALE GENOMIC DNA]</scope>
    <source>
        <strain>SNP6</strain>
    </source>
</reference>
<evidence type="ECO:0000313" key="1">
    <source>
        <dbReference type="EMBL" id="AEA46897.1"/>
    </source>
</evidence>
<keyword evidence="2" id="KW-1185">Reference proteome</keyword>
<dbReference type="OrthoDB" id="381687at2157"/>
<dbReference type="KEGG" id="ave:Arcve_0883"/>
<dbReference type="RefSeq" id="WP_013683566.1">
    <property type="nucleotide sequence ID" value="NC_015320.1"/>
</dbReference>
<dbReference type="EMBL" id="CP002588">
    <property type="protein sequence ID" value="AEA46897.1"/>
    <property type="molecule type" value="Genomic_DNA"/>
</dbReference>
<name>F2KSC8_ARCVS</name>
<dbReference type="HOGENOM" id="CLU_189106_0_1_2"/>